<organism evidence="9 11">
    <name type="scientific">Phytophthora rubi</name>
    <dbReference type="NCBI Taxonomy" id="129364"/>
    <lineage>
        <taxon>Eukaryota</taxon>
        <taxon>Sar</taxon>
        <taxon>Stramenopiles</taxon>
        <taxon>Oomycota</taxon>
        <taxon>Peronosporomycetes</taxon>
        <taxon>Peronosporales</taxon>
        <taxon>Peronosporaceae</taxon>
        <taxon>Phytophthora</taxon>
    </lineage>
</organism>
<dbReference type="GO" id="GO:0051321">
    <property type="term" value="P:meiotic cell cycle"/>
    <property type="evidence" value="ECO:0007669"/>
    <property type="project" value="TreeGrafter"/>
</dbReference>
<feature type="region of interest" description="Disordered" evidence="6">
    <location>
        <begin position="301"/>
        <end position="335"/>
    </location>
</feature>
<evidence type="ECO:0000256" key="4">
    <source>
        <dbReference type="ARBA" id="ARBA00022701"/>
    </source>
</evidence>
<dbReference type="GO" id="GO:0031122">
    <property type="term" value="P:cytoplasmic microtubule organization"/>
    <property type="evidence" value="ECO:0007669"/>
    <property type="project" value="TreeGrafter"/>
</dbReference>
<dbReference type="InterPro" id="IPR007259">
    <property type="entry name" value="GCP"/>
</dbReference>
<dbReference type="Proteomes" id="UP000429607">
    <property type="component" value="Unassembled WGS sequence"/>
</dbReference>
<dbReference type="AlphaFoldDB" id="A0A6A3P8T9"/>
<dbReference type="EMBL" id="QXFV01000044">
    <property type="protein sequence ID" value="KAE9051441.1"/>
    <property type="molecule type" value="Genomic_DNA"/>
</dbReference>
<dbReference type="Proteomes" id="UP000434957">
    <property type="component" value="Unassembled WGS sequence"/>
</dbReference>
<evidence type="ECO:0000256" key="3">
    <source>
        <dbReference type="ARBA" id="ARBA00022490"/>
    </source>
</evidence>
<dbReference type="PANTHER" id="PTHR19302">
    <property type="entry name" value="GAMMA TUBULIN COMPLEX PROTEIN"/>
    <property type="match status" value="1"/>
</dbReference>
<dbReference type="InterPro" id="IPR040457">
    <property type="entry name" value="GCP_C"/>
</dbReference>
<proteinExistence type="inferred from homology"/>
<keyword evidence="4" id="KW-0493">Microtubule</keyword>
<comment type="similarity">
    <text evidence="2">Belongs to the TUBGCP family.</text>
</comment>
<dbReference type="PANTHER" id="PTHR19302:SF14">
    <property type="entry name" value="GAMMA-TUBULIN COMPLEX COMPONENT 3"/>
    <property type="match status" value="1"/>
</dbReference>
<feature type="region of interest" description="Disordered" evidence="6">
    <location>
        <begin position="267"/>
        <end position="286"/>
    </location>
</feature>
<dbReference type="Pfam" id="PF04130">
    <property type="entry name" value="GCP_C_terminal"/>
    <property type="match status" value="1"/>
</dbReference>
<evidence type="ECO:0000313" key="9">
    <source>
        <dbReference type="EMBL" id="KAE9051441.1"/>
    </source>
</evidence>
<sequence length="1005" mass="111928">MSSSSSSERQAARLKRRAERLNPPPRGHSSSVGGTSSTSSSSRPSSLMISRDAPAAAFSSRSRGSSLPTHSSSNSSESLRRPPATSAHSSTSATAVAMSTRRSSSARSPRDINVLVDKLLAKVHGAPSAITTRRTVVRLHDAVSVAPATDSFSVLEKIKRKIATDAPQFYASSQETVTRLNEVYSRFVKFKNLDKKTEALLLLYGLMDTAPPPPPSESVNSLQDAEPMSVDNFGVRGSMGSLDSSAVERNGELGGHHRQSMSGVPFTFGGQDAASPASAMDQSKTDLDSLEDSFKFAVGIAPAHKTSRGKGSPRTGTSPRTHTGAHAGTIAPGPMRSPVGGGHSTFDVPEEVLLRDVLYALQAVESRYLYFDDAADRFQITRSVGVPTPMRELIHMLCDLGWLYRKISEYIKQHREELAFGLVGQSFCHVLNTVLTDYFRLIAVLASQIDEDAETRQPHERPLSSLTLRTLTVWIQDPLDKMRLMARLIDSVEGLRGGALASGIHSHVLHGDPDVSQSVQTVMKRIAAPIIRMIKRWVFEGELEDVHGEFFVVADSTVSDDQFWAKKYTLNRKMLPAFISIELARKILVIGKSINFIRQCCGNADWVMDAAQEGTVIGMDTEDEGANFAELKRLEKMIENVSNSTNEYLIRTLMEKYRLLDHCQALKRYLLLGQGDFIQYLMDLLGPELSKRGSQVYRHTLTNVLETALNASNAKFESADILGRLDVELLQGSSADTGWDIFSLHYNLQAPVNSVIPASSMLQYQQIFDFLWRLKRVEHSLSASWTKDMNLGHEVQGCVPGIRPVLHRSQLVRSEMIHFSTNLLNYMMFEVLEIAWHKLVKDLNAAKDLDELIESHAAYILSIKKNGFMMKESRELLKQLKLIFATIIRFCKAQENLYTTAMHAKQVEGMRQQLIGRRELDGSWGIPEEDEYSVQSEQNTFGANSKILRQIEEISEEYSNQFLELLEIVKQNSTRGSQSLSFLMSRFDFNEFYLKKVTPPMDADE</sequence>
<feature type="domain" description="Gamma tubulin complex component C-terminal" evidence="7">
    <location>
        <begin position="659"/>
        <end position="993"/>
    </location>
</feature>
<dbReference type="EMBL" id="QXFT01000078">
    <property type="protein sequence ID" value="KAE9356155.1"/>
    <property type="molecule type" value="Genomic_DNA"/>
</dbReference>
<feature type="region of interest" description="Disordered" evidence="6">
    <location>
        <begin position="1"/>
        <end position="109"/>
    </location>
</feature>
<evidence type="ECO:0000259" key="8">
    <source>
        <dbReference type="Pfam" id="PF17681"/>
    </source>
</evidence>
<evidence type="ECO:0000256" key="2">
    <source>
        <dbReference type="ARBA" id="ARBA00010337"/>
    </source>
</evidence>
<evidence type="ECO:0000313" key="10">
    <source>
        <dbReference type="EMBL" id="KAE9356155.1"/>
    </source>
</evidence>
<accession>A0A6A3P8T9</accession>
<name>A0A6A3P8T9_9STRA</name>
<dbReference type="GO" id="GO:0051011">
    <property type="term" value="F:microtubule minus-end binding"/>
    <property type="evidence" value="ECO:0007669"/>
    <property type="project" value="TreeGrafter"/>
</dbReference>
<dbReference type="GO" id="GO:0000278">
    <property type="term" value="P:mitotic cell cycle"/>
    <property type="evidence" value="ECO:0007669"/>
    <property type="project" value="TreeGrafter"/>
</dbReference>
<evidence type="ECO:0000313" key="12">
    <source>
        <dbReference type="Proteomes" id="UP000434957"/>
    </source>
</evidence>
<reference evidence="9 11" key="1">
    <citation type="submission" date="2018-09" db="EMBL/GenBank/DDBJ databases">
        <title>Genomic investigation of the strawberry pathogen Phytophthora fragariae indicates pathogenicity is determined by transcriptional variation in three key races.</title>
        <authorList>
            <person name="Adams T.M."/>
            <person name="Armitage A.D."/>
            <person name="Sobczyk M.K."/>
            <person name="Bates H.J."/>
            <person name="Dunwell J.M."/>
            <person name="Nellist C.F."/>
            <person name="Harrison R.J."/>
        </authorList>
    </citation>
    <scope>NUCLEOTIDE SEQUENCE [LARGE SCALE GENOMIC DNA]</scope>
    <source>
        <strain evidence="9 11">SCRP249</strain>
        <strain evidence="10 12">SCRP333</strain>
    </source>
</reference>
<evidence type="ECO:0000256" key="5">
    <source>
        <dbReference type="ARBA" id="ARBA00023212"/>
    </source>
</evidence>
<dbReference type="Pfam" id="PF17681">
    <property type="entry name" value="GCP_N_terminal"/>
    <property type="match status" value="1"/>
</dbReference>
<dbReference type="GO" id="GO:0000930">
    <property type="term" value="C:gamma-tubulin complex"/>
    <property type="evidence" value="ECO:0007669"/>
    <property type="project" value="TreeGrafter"/>
</dbReference>
<keyword evidence="5" id="KW-0206">Cytoskeleton</keyword>
<comment type="subcellular location">
    <subcellularLocation>
        <location evidence="1">Cytoplasm</location>
        <location evidence="1">Cytoskeleton</location>
    </subcellularLocation>
</comment>
<dbReference type="GO" id="GO:0007020">
    <property type="term" value="P:microtubule nucleation"/>
    <property type="evidence" value="ECO:0007669"/>
    <property type="project" value="InterPro"/>
</dbReference>
<dbReference type="GO" id="GO:0043015">
    <property type="term" value="F:gamma-tubulin binding"/>
    <property type="evidence" value="ECO:0007669"/>
    <property type="project" value="InterPro"/>
</dbReference>
<protein>
    <submittedName>
        <fullName evidence="9">Gamma-tubulin complex component 3</fullName>
    </submittedName>
</protein>
<keyword evidence="12" id="KW-1185">Reference proteome</keyword>
<dbReference type="GO" id="GO:0005874">
    <property type="term" value="C:microtubule"/>
    <property type="evidence" value="ECO:0007669"/>
    <property type="project" value="UniProtKB-KW"/>
</dbReference>
<keyword evidence="3" id="KW-0963">Cytoplasm</keyword>
<comment type="caution">
    <text evidence="9">The sequence shown here is derived from an EMBL/GenBank/DDBJ whole genome shotgun (WGS) entry which is preliminary data.</text>
</comment>
<evidence type="ECO:0000256" key="1">
    <source>
        <dbReference type="ARBA" id="ARBA00004245"/>
    </source>
</evidence>
<evidence type="ECO:0000259" key="7">
    <source>
        <dbReference type="Pfam" id="PF04130"/>
    </source>
</evidence>
<dbReference type="GO" id="GO:0000922">
    <property type="term" value="C:spindle pole"/>
    <property type="evidence" value="ECO:0007669"/>
    <property type="project" value="InterPro"/>
</dbReference>
<evidence type="ECO:0000256" key="6">
    <source>
        <dbReference type="SAM" id="MobiDB-lite"/>
    </source>
</evidence>
<feature type="domain" description="Gamma tubulin complex component protein N-terminal" evidence="8">
    <location>
        <begin position="354"/>
        <end position="656"/>
    </location>
</feature>
<dbReference type="InterPro" id="IPR042241">
    <property type="entry name" value="GCP_C_sf"/>
</dbReference>
<feature type="compositionally biased region" description="Low complexity" evidence="6">
    <location>
        <begin position="29"/>
        <end position="107"/>
    </location>
</feature>
<evidence type="ECO:0000313" key="11">
    <source>
        <dbReference type="Proteomes" id="UP000429607"/>
    </source>
</evidence>
<dbReference type="GO" id="GO:0051225">
    <property type="term" value="P:spindle assembly"/>
    <property type="evidence" value="ECO:0007669"/>
    <property type="project" value="TreeGrafter"/>
</dbReference>
<dbReference type="InterPro" id="IPR041470">
    <property type="entry name" value="GCP_N"/>
</dbReference>
<dbReference type="Gene3D" id="1.20.120.1900">
    <property type="entry name" value="Gamma-tubulin complex, C-terminal domain"/>
    <property type="match status" value="1"/>
</dbReference>
<gene>
    <name evidence="9" type="ORF">PR001_g1442</name>
    <name evidence="10" type="ORF">PR003_g2477</name>
</gene>